<dbReference type="PANTHER" id="PTHR11560">
    <property type="entry name" value="39S RIBOSOMAL PROTEIN L10, MITOCHONDRIAL"/>
    <property type="match status" value="1"/>
</dbReference>
<proteinExistence type="inferred from homology"/>
<reference evidence="4" key="2">
    <citation type="submission" date="2025-08" db="UniProtKB">
        <authorList>
            <consortium name="Ensembl"/>
        </authorList>
    </citation>
    <scope>IDENTIFICATION</scope>
</reference>
<dbReference type="AlphaFoldDB" id="A0AAY4CVP2"/>
<sequence>MAATLCGRLVPRPGAGWLPLAHSVRHGSKAVTRHRKPMHILKQKLLAVTEYIPPKPSAPPEVFSPRTREAEQESGLVVFLKRDLEALFRDHKMIAVAQNNASNAEDTLILKQRLLRHDIRVKFFPVKVVRSFLENTPYRNMKPLFIGHTVLFVSKEPKAKEMLATLKGSPQMVLLGGCIENTLLSVQGIVDYSRLPSHATIQGQLVSGLTAMTSRTASMLQHHPSHLSALLQQYVKQQSAGAAAGVVAPQSTSVPEGAA</sequence>
<evidence type="ECO:0000256" key="1">
    <source>
        <dbReference type="ARBA" id="ARBA00008889"/>
    </source>
</evidence>
<dbReference type="InterPro" id="IPR047865">
    <property type="entry name" value="Ribosomal_uL10_bac_type"/>
</dbReference>
<dbReference type="GeneTree" id="ENSGT00390000000603"/>
<name>A0AAY4CVP2_9TELE</name>
<dbReference type="Gene3D" id="3.30.70.1730">
    <property type="match status" value="1"/>
</dbReference>
<protein>
    <recommendedName>
        <fullName evidence="2">Large ribosomal subunit protein uL10m</fullName>
    </recommendedName>
    <alternativeName>
        <fullName evidence="3">39S ribosomal protein L10, mitochondrial</fullName>
    </alternativeName>
</protein>
<accession>A0AAY4CVP2</accession>
<evidence type="ECO:0000256" key="2">
    <source>
        <dbReference type="ARBA" id="ARBA00035707"/>
    </source>
</evidence>
<keyword evidence="5" id="KW-1185">Reference proteome</keyword>
<dbReference type="InterPro" id="IPR043141">
    <property type="entry name" value="Ribosomal_uL10-like_sf"/>
</dbReference>
<evidence type="ECO:0000256" key="3">
    <source>
        <dbReference type="ARBA" id="ARBA00035716"/>
    </source>
</evidence>
<comment type="similarity">
    <text evidence="1">Belongs to the universal ribosomal protein uL10 family.</text>
</comment>
<dbReference type="RefSeq" id="XP_028845471.1">
    <property type="nucleotide sequence ID" value="XM_028989638.1"/>
</dbReference>
<evidence type="ECO:0000313" key="4">
    <source>
        <dbReference type="Ensembl" id="ENSDCDP00010036341.1"/>
    </source>
</evidence>
<organism evidence="4 5">
    <name type="scientific">Denticeps clupeoides</name>
    <name type="common">denticle herring</name>
    <dbReference type="NCBI Taxonomy" id="299321"/>
    <lineage>
        <taxon>Eukaryota</taxon>
        <taxon>Metazoa</taxon>
        <taxon>Chordata</taxon>
        <taxon>Craniata</taxon>
        <taxon>Vertebrata</taxon>
        <taxon>Euteleostomi</taxon>
        <taxon>Actinopterygii</taxon>
        <taxon>Neopterygii</taxon>
        <taxon>Teleostei</taxon>
        <taxon>Clupei</taxon>
        <taxon>Clupeiformes</taxon>
        <taxon>Denticipitoidei</taxon>
        <taxon>Denticipitidae</taxon>
        <taxon>Denticeps</taxon>
    </lineage>
</organism>
<dbReference type="Proteomes" id="UP000694580">
    <property type="component" value="Chromosome 8"/>
</dbReference>
<dbReference type="SUPFAM" id="SSF160369">
    <property type="entry name" value="Ribosomal protein L10-like"/>
    <property type="match status" value="1"/>
</dbReference>
<reference evidence="4" key="3">
    <citation type="submission" date="2025-09" db="UniProtKB">
        <authorList>
            <consortium name="Ensembl"/>
        </authorList>
    </citation>
    <scope>IDENTIFICATION</scope>
</reference>
<dbReference type="CDD" id="cd05797">
    <property type="entry name" value="Ribosomal_L10"/>
    <property type="match status" value="1"/>
</dbReference>
<evidence type="ECO:0000313" key="5">
    <source>
        <dbReference type="Proteomes" id="UP000694580"/>
    </source>
</evidence>
<dbReference type="Ensembl" id="ENSDCDT00010045738.1">
    <property type="protein sequence ID" value="ENSDCDP00010036341.1"/>
    <property type="gene ID" value="ENSDCDG00010023815.1"/>
</dbReference>
<reference evidence="4 5" key="1">
    <citation type="submission" date="2020-06" db="EMBL/GenBank/DDBJ databases">
        <authorList>
            <consortium name="Wellcome Sanger Institute Data Sharing"/>
        </authorList>
    </citation>
    <scope>NUCLEOTIDE SEQUENCE [LARGE SCALE GENOMIC DNA]</scope>
</reference>
<dbReference type="GeneID" id="114795911"/>
<gene>
    <name evidence="4" type="primary">MRPL10</name>
</gene>